<sequence>MVMSSVPAAFHPQTACANGISVKHQCPPRRKHPQPRGRASCAEHARGLFSNAGLKCSRRARCAMIASPGSSSLWLGGLRKRTFDHECFPRAPGRARPRHAAEHDFEVIDQADVYDALRQVAGTPHAADILRDCWRRGDSDARHIYSVFPFELDEFQKLAIKYLTEAKSLVVSAPTGSGKTVVGEGAIWLALASGMRVFYTTPLKALSNQKFFDFQAQYGEDRVGLLTGDTTVNREAQVIVMTTEIYRNMLYAAESGDMVGGIQGAMGVVDDVFAVVFDEFHYMNDKERGTVWEESVIISPPHILLVALSATISNTMEVKDWFAQVHGPTELIVSDFRPVPLNFGFARRRGLDPLFEKGEKDGGGRLRGSGGLRSRPLLHSRLMDDPQIASIMSSDLKMLDKASKLRVNERGRRSSGGGRGSRGSFTDVIQNLDIILGGDIPGVRRTNYAEVPSIPYVVRALQRKDLLPAIVFIFSRDGCDRAAMEVLTENDLLITPSEQRVLRDRVDEFLNVHPSLVNEDRITLARAGIASHHAGMLPIWKSFVERLFQEGLIKVVFATETLAAGINMPARTTVISSMSKRAGDAGHVLLTTSQVLQMAGRAGRRGKDVIGHSIFVRTAFEGPLHAYYLLTKGVDAIQSTFTPSYGMVLNLLKRRTLEESRRLLEKSFGHFLASTASSEKTKKQLKRQRILETFRKAKELLQTVSSSNLVRYQKKREQLKAEIRNLEYMKSGLEKVRQLDIERDLPFAPRGSLLRLESLPSRPRLPSKQSRTEALDYYVDVEDLELEAALEHGLGQSERRSCVSGIFLGPYPRQIAQVPYFAVIGGDGNFHFVTAQHVTFINPNVDDAVSSIFFENGGALANFPDPSVWSRAGRKRFRAEGTPTAKELAQHIHSVDAEAEYGKTDYDMKLAIEDQAERVGRLLAELRGMSEVHDRPDRLELIKAGRAYAALYDKYGMAAEAEANGSNEGSWRDFMSVVSVLQEFGYLDDQFKVTRLGHLGAAVRAENEVWMSTVLTAEEIQALQPQQLAAVIAAVVVDSRIRPDVFVDFELSEDVDQACNSLLYLNDRIMLSQEDRGLGFSAGVDKLEAALAENWAMGMSWVEFMSRTSLQEGDVCRKLRRTMDALRQIPHLPIVSESLRVAARRALTLMDRFPVSDEVTYKVDDQDKARGETPESLRASLRRNRTDVGNVDGDTEVDVVEEDAFGTYNDEDAMVVGQDNFFDSASGDEDDNGDIDDSDENQSESGFSMDQDTLFG</sequence>
<feature type="domain" description="Helicase ATP-binding" evidence="7">
    <location>
        <begin position="160"/>
        <end position="330"/>
    </location>
</feature>
<proteinExistence type="predicted"/>
<dbReference type="Proteomes" id="UP000324585">
    <property type="component" value="Unassembled WGS sequence"/>
</dbReference>
<dbReference type="Pfam" id="PF08148">
    <property type="entry name" value="DSHCT"/>
    <property type="match status" value="1"/>
</dbReference>
<evidence type="ECO:0000256" key="3">
    <source>
        <dbReference type="ARBA" id="ARBA00022806"/>
    </source>
</evidence>
<dbReference type="Pfam" id="PF00270">
    <property type="entry name" value="DEAD"/>
    <property type="match status" value="1"/>
</dbReference>
<dbReference type="GO" id="GO:0016787">
    <property type="term" value="F:hydrolase activity"/>
    <property type="evidence" value="ECO:0007669"/>
    <property type="project" value="UniProtKB-KW"/>
</dbReference>
<feature type="domain" description="Helicase C-terminal" evidence="8">
    <location>
        <begin position="465"/>
        <end position="652"/>
    </location>
</feature>
<dbReference type="Pfam" id="PF00271">
    <property type="entry name" value="Helicase_C"/>
    <property type="match status" value="1"/>
</dbReference>
<feature type="compositionally biased region" description="Acidic residues" evidence="6">
    <location>
        <begin position="1226"/>
        <end position="1242"/>
    </location>
</feature>
<keyword evidence="1" id="KW-0547">Nucleotide-binding</keyword>
<gene>
    <name evidence="9" type="ORF">FVE85_1695</name>
</gene>
<organism evidence="9 10">
    <name type="scientific">Porphyridium purpureum</name>
    <name type="common">Red alga</name>
    <name type="synonym">Porphyridium cruentum</name>
    <dbReference type="NCBI Taxonomy" id="35688"/>
    <lineage>
        <taxon>Eukaryota</taxon>
        <taxon>Rhodophyta</taxon>
        <taxon>Bangiophyceae</taxon>
        <taxon>Porphyridiales</taxon>
        <taxon>Porphyridiaceae</taxon>
        <taxon>Porphyridium</taxon>
    </lineage>
</organism>
<keyword evidence="10" id="KW-1185">Reference proteome</keyword>
<dbReference type="Gene3D" id="3.40.50.300">
    <property type="entry name" value="P-loop containing nucleotide triphosphate hydrolases"/>
    <property type="match status" value="2"/>
</dbReference>
<evidence type="ECO:0000256" key="2">
    <source>
        <dbReference type="ARBA" id="ARBA00022801"/>
    </source>
</evidence>
<dbReference type="InterPro" id="IPR001650">
    <property type="entry name" value="Helicase_C-like"/>
</dbReference>
<reference evidence="10" key="1">
    <citation type="journal article" date="2019" name="Nat. Commun.">
        <title>Expansion of phycobilisome linker gene families in mesophilic red algae.</title>
        <authorList>
            <person name="Lee J."/>
            <person name="Kim D."/>
            <person name="Bhattacharya D."/>
            <person name="Yoon H.S."/>
        </authorList>
    </citation>
    <scope>NUCLEOTIDE SEQUENCE [LARGE SCALE GENOMIC DNA]</scope>
    <source>
        <strain evidence="10">CCMP 1328</strain>
    </source>
</reference>
<dbReference type="PANTHER" id="PTHR12131">
    <property type="entry name" value="ATP-DEPENDENT RNA AND DNA HELICASE"/>
    <property type="match status" value="1"/>
</dbReference>
<name>A0A5J4YX50_PORPP</name>
<dbReference type="GO" id="GO:0005524">
    <property type="term" value="F:ATP binding"/>
    <property type="evidence" value="ECO:0007669"/>
    <property type="project" value="UniProtKB-KW"/>
</dbReference>
<dbReference type="SUPFAM" id="SSF52540">
    <property type="entry name" value="P-loop containing nucleoside triphosphate hydrolases"/>
    <property type="match status" value="1"/>
</dbReference>
<evidence type="ECO:0000259" key="8">
    <source>
        <dbReference type="PROSITE" id="PS51194"/>
    </source>
</evidence>
<dbReference type="GO" id="GO:0070478">
    <property type="term" value="P:nuclear-transcribed mRNA catabolic process, 3'-5' exonucleolytic nonsense-mediated decay"/>
    <property type="evidence" value="ECO:0007669"/>
    <property type="project" value="TreeGrafter"/>
</dbReference>
<dbReference type="GO" id="GO:0003676">
    <property type="term" value="F:nucleic acid binding"/>
    <property type="evidence" value="ECO:0007669"/>
    <property type="project" value="InterPro"/>
</dbReference>
<dbReference type="InterPro" id="IPR011545">
    <property type="entry name" value="DEAD/DEAH_box_helicase_dom"/>
</dbReference>
<keyword evidence="5" id="KW-0175">Coiled coil</keyword>
<evidence type="ECO:0000256" key="1">
    <source>
        <dbReference type="ARBA" id="ARBA00022741"/>
    </source>
</evidence>
<keyword evidence="2" id="KW-0378">Hydrolase</keyword>
<dbReference type="GO" id="GO:0004386">
    <property type="term" value="F:helicase activity"/>
    <property type="evidence" value="ECO:0007669"/>
    <property type="project" value="UniProtKB-KW"/>
</dbReference>
<dbReference type="SMART" id="SM01142">
    <property type="entry name" value="DSHCT"/>
    <property type="match status" value="1"/>
</dbReference>
<feature type="region of interest" description="Disordered" evidence="6">
    <location>
        <begin position="1219"/>
        <end position="1256"/>
    </location>
</feature>
<dbReference type="PANTHER" id="PTHR12131:SF1">
    <property type="entry name" value="ATP-DEPENDENT RNA HELICASE SUPV3L1, MITOCHONDRIAL-RELATED"/>
    <property type="match status" value="1"/>
</dbReference>
<comment type="caution">
    <text evidence="9">The sequence shown here is derived from an EMBL/GenBank/DDBJ whole genome shotgun (WGS) entry which is preliminary data.</text>
</comment>
<feature type="compositionally biased region" description="Polar residues" evidence="6">
    <location>
        <begin position="1243"/>
        <end position="1256"/>
    </location>
</feature>
<evidence type="ECO:0000256" key="4">
    <source>
        <dbReference type="ARBA" id="ARBA00022840"/>
    </source>
</evidence>
<dbReference type="InterPro" id="IPR050699">
    <property type="entry name" value="RNA-DNA_Helicase"/>
</dbReference>
<dbReference type="CDD" id="cd18795">
    <property type="entry name" value="SF2_C_Ski2"/>
    <property type="match status" value="1"/>
</dbReference>
<dbReference type="OrthoDB" id="64767at2759"/>
<evidence type="ECO:0000259" key="7">
    <source>
        <dbReference type="PROSITE" id="PS51192"/>
    </source>
</evidence>
<dbReference type="EMBL" id="VRMN01000003">
    <property type="protein sequence ID" value="KAA8495540.1"/>
    <property type="molecule type" value="Genomic_DNA"/>
</dbReference>
<dbReference type="InterPro" id="IPR012961">
    <property type="entry name" value="Ski2/MTR4_C"/>
</dbReference>
<dbReference type="SMART" id="SM00487">
    <property type="entry name" value="DEXDc"/>
    <property type="match status" value="1"/>
</dbReference>
<dbReference type="InterPro" id="IPR014001">
    <property type="entry name" value="Helicase_ATP-bd"/>
</dbReference>
<protein>
    <submittedName>
        <fullName evidence="9">DExH-box ATP-dependent RNA helicase DExH15 chloroplastic</fullName>
    </submittedName>
</protein>
<feature type="coiled-coil region" evidence="5">
    <location>
        <begin position="709"/>
        <end position="736"/>
    </location>
</feature>
<dbReference type="PROSITE" id="PS51194">
    <property type="entry name" value="HELICASE_CTER"/>
    <property type="match status" value="1"/>
</dbReference>
<dbReference type="SMART" id="SM00490">
    <property type="entry name" value="HELICc"/>
    <property type="match status" value="1"/>
</dbReference>
<keyword evidence="4" id="KW-0067">ATP-binding</keyword>
<dbReference type="Gene3D" id="1.10.3380.30">
    <property type="match status" value="1"/>
</dbReference>
<evidence type="ECO:0000313" key="10">
    <source>
        <dbReference type="Proteomes" id="UP000324585"/>
    </source>
</evidence>
<evidence type="ECO:0000256" key="6">
    <source>
        <dbReference type="SAM" id="MobiDB-lite"/>
    </source>
</evidence>
<dbReference type="PROSITE" id="PS51192">
    <property type="entry name" value="HELICASE_ATP_BIND_1"/>
    <property type="match status" value="1"/>
</dbReference>
<accession>A0A5J4YX50</accession>
<dbReference type="OMA" id="RRGCDKA"/>
<evidence type="ECO:0000256" key="5">
    <source>
        <dbReference type="SAM" id="Coils"/>
    </source>
</evidence>
<keyword evidence="3 9" id="KW-0347">Helicase</keyword>
<dbReference type="AlphaFoldDB" id="A0A5J4YX50"/>
<evidence type="ECO:0000313" key="9">
    <source>
        <dbReference type="EMBL" id="KAA8495540.1"/>
    </source>
</evidence>
<dbReference type="GO" id="GO:0055087">
    <property type="term" value="C:Ski complex"/>
    <property type="evidence" value="ECO:0007669"/>
    <property type="project" value="TreeGrafter"/>
</dbReference>
<dbReference type="InterPro" id="IPR027417">
    <property type="entry name" value="P-loop_NTPase"/>
</dbReference>